<evidence type="ECO:0000256" key="1">
    <source>
        <dbReference type="ARBA" id="ARBA00004196"/>
    </source>
</evidence>
<dbReference type="InterPro" id="IPR028082">
    <property type="entry name" value="Peripla_BP_I"/>
</dbReference>
<comment type="subcellular location">
    <subcellularLocation>
        <location evidence="1">Cell envelope</location>
    </subcellularLocation>
</comment>
<dbReference type="InterPro" id="IPR030159">
    <property type="entry name" value="LsrB"/>
</dbReference>
<evidence type="ECO:0000313" key="11">
    <source>
        <dbReference type="Proteomes" id="UP000005824"/>
    </source>
</evidence>
<gene>
    <name evidence="10" type="ORF">CfE428DRAFT_3048</name>
</gene>
<name>B4D2C3_9BACT</name>
<evidence type="ECO:0000256" key="4">
    <source>
        <dbReference type="ARBA" id="ARBA00014452"/>
    </source>
</evidence>
<dbReference type="SUPFAM" id="SSF53822">
    <property type="entry name" value="Periplasmic binding protein-like I"/>
    <property type="match status" value="1"/>
</dbReference>
<dbReference type="CDD" id="cd20003">
    <property type="entry name" value="PBP1_LsrB_Quorum_Sensing"/>
    <property type="match status" value="1"/>
</dbReference>
<evidence type="ECO:0000256" key="8">
    <source>
        <dbReference type="SAM" id="SignalP"/>
    </source>
</evidence>
<keyword evidence="6" id="KW-0574">Periplasm</keyword>
<comment type="similarity">
    <text evidence="2">Belongs to the bacterial solute-binding protein 2 family.</text>
</comment>
<evidence type="ECO:0000256" key="2">
    <source>
        <dbReference type="ARBA" id="ARBA00007639"/>
    </source>
</evidence>
<evidence type="ECO:0000256" key="7">
    <source>
        <dbReference type="ARBA" id="ARBA00025060"/>
    </source>
</evidence>
<dbReference type="PANTHER" id="PTHR30036:SF8">
    <property type="entry name" value="ABC-TYPE SUGAR TRANSPORT SYSTEM PERIPLASMIC COMPONENT-LIKE PROTEIN"/>
    <property type="match status" value="1"/>
</dbReference>
<dbReference type="GO" id="GO:0030288">
    <property type="term" value="C:outer membrane-bounded periplasmic space"/>
    <property type="evidence" value="ECO:0007669"/>
    <property type="project" value="TreeGrafter"/>
</dbReference>
<accession>B4D2C3</accession>
<dbReference type="InterPro" id="IPR050555">
    <property type="entry name" value="Bact_Solute-Bind_Prot2"/>
</dbReference>
<protein>
    <recommendedName>
        <fullName evidence="4">Autoinducer 2-binding protein LsrB</fullName>
    </recommendedName>
</protein>
<dbReference type="PANTHER" id="PTHR30036">
    <property type="entry name" value="D-XYLOSE-BINDING PERIPLASMIC PROTEIN"/>
    <property type="match status" value="1"/>
</dbReference>
<dbReference type="AlphaFoldDB" id="B4D2C3"/>
<dbReference type="FunCoup" id="B4D2C3">
    <property type="interactions" value="74"/>
</dbReference>
<dbReference type="PROSITE" id="PS51257">
    <property type="entry name" value="PROKAR_LIPOPROTEIN"/>
    <property type="match status" value="1"/>
</dbReference>
<organism evidence="10 11">
    <name type="scientific">Chthoniobacter flavus Ellin428</name>
    <dbReference type="NCBI Taxonomy" id="497964"/>
    <lineage>
        <taxon>Bacteria</taxon>
        <taxon>Pseudomonadati</taxon>
        <taxon>Verrucomicrobiota</taxon>
        <taxon>Spartobacteria</taxon>
        <taxon>Chthoniobacterales</taxon>
        <taxon>Chthoniobacteraceae</taxon>
        <taxon>Chthoniobacter</taxon>
    </lineage>
</organism>
<reference evidence="10 11" key="1">
    <citation type="journal article" date="2011" name="J. Bacteriol.">
        <title>Genome sequence of Chthoniobacter flavus Ellin428, an aerobic heterotrophic soil bacterium.</title>
        <authorList>
            <person name="Kant R."/>
            <person name="van Passel M.W."/>
            <person name="Palva A."/>
            <person name="Lucas S."/>
            <person name="Lapidus A."/>
            <person name="Glavina Del Rio T."/>
            <person name="Dalin E."/>
            <person name="Tice H."/>
            <person name="Bruce D."/>
            <person name="Goodwin L."/>
            <person name="Pitluck S."/>
            <person name="Larimer F.W."/>
            <person name="Land M.L."/>
            <person name="Hauser L."/>
            <person name="Sangwan P."/>
            <person name="de Vos W.M."/>
            <person name="Janssen P.H."/>
            <person name="Smidt H."/>
        </authorList>
    </citation>
    <scope>NUCLEOTIDE SEQUENCE [LARGE SCALE GENOMIC DNA]</scope>
    <source>
        <strain evidence="10 11">Ellin428</strain>
    </source>
</reference>
<proteinExistence type="inferred from homology"/>
<feature type="domain" description="Periplasmic binding protein" evidence="9">
    <location>
        <begin position="38"/>
        <end position="294"/>
    </location>
</feature>
<dbReference type="eggNOG" id="COG1879">
    <property type="taxonomic scope" value="Bacteria"/>
</dbReference>
<dbReference type="Gene3D" id="3.40.50.2300">
    <property type="match status" value="2"/>
</dbReference>
<dbReference type="Pfam" id="PF13407">
    <property type="entry name" value="Peripla_BP_4"/>
    <property type="match status" value="1"/>
</dbReference>
<dbReference type="GO" id="GO:0030246">
    <property type="term" value="F:carbohydrate binding"/>
    <property type="evidence" value="ECO:0007669"/>
    <property type="project" value="TreeGrafter"/>
</dbReference>
<keyword evidence="5 8" id="KW-0732">Signal</keyword>
<feature type="chain" id="PRO_5002803082" description="Autoinducer 2-binding protein LsrB" evidence="8">
    <location>
        <begin position="21"/>
        <end position="335"/>
    </location>
</feature>
<evidence type="ECO:0000256" key="5">
    <source>
        <dbReference type="ARBA" id="ARBA00022729"/>
    </source>
</evidence>
<comment type="subunit">
    <text evidence="3">The complex is composed of two ATP-binding proteins (LsrA), two transmembrane proteins (LsrC and LsrD) and a solute-binding protein (LsrB).</text>
</comment>
<sequence precursor="true">MKRFLSLALCASLAILSACNKSPESGSSNASGGKKLTIALMPKSKGNAYFISCKAGADEAAKELNVDLLFDGPTDPDPAKQNEIIENWTTLGVDVIAAACENKEGISTALKKARSKGIKVVTYDSDANPDARDFFVNQATPEGIAETLMDEAARLTDSEGEFAIITASLTAANMNEWRKHIEARLAEKYPKMKLVDTKPCDDLKDKAQAEATNLMSAYPNLKLIMAICSPAVPGAAEAVKQAGKTGAVKVIGLGLPSENRKYVHEGVTQSVVLWKTKDLGYLTIHAAADLANGQLKPGAKEYNAGRLGTLKIEGDSIVLGKPFIFNKDNIDQFDF</sequence>
<evidence type="ECO:0000259" key="9">
    <source>
        <dbReference type="Pfam" id="PF13407"/>
    </source>
</evidence>
<comment type="function">
    <text evidence="7">Part of the ABC transporter complex LsrABCD involved in autoinducer 2 (AI-2) import. Binds AI-2 and delivers it to the LsrC and LsrD permeases.</text>
</comment>
<dbReference type="InParanoid" id="B4D2C3"/>
<feature type="signal peptide" evidence="8">
    <location>
        <begin position="1"/>
        <end position="20"/>
    </location>
</feature>
<comment type="caution">
    <text evidence="10">The sequence shown here is derived from an EMBL/GenBank/DDBJ whole genome shotgun (WGS) entry which is preliminary data.</text>
</comment>
<dbReference type="InterPro" id="IPR025997">
    <property type="entry name" value="SBP_2_dom"/>
</dbReference>
<dbReference type="STRING" id="497964.CfE428DRAFT_3048"/>
<dbReference type="EMBL" id="ABVL01000008">
    <property type="protein sequence ID" value="EDY19363.1"/>
    <property type="molecule type" value="Genomic_DNA"/>
</dbReference>
<dbReference type="GO" id="GO:0043190">
    <property type="term" value="C:ATP-binding cassette (ABC) transporter complex"/>
    <property type="evidence" value="ECO:0007669"/>
    <property type="project" value="InterPro"/>
</dbReference>
<keyword evidence="11" id="KW-1185">Reference proteome</keyword>
<evidence type="ECO:0000256" key="6">
    <source>
        <dbReference type="ARBA" id="ARBA00022764"/>
    </source>
</evidence>
<evidence type="ECO:0000313" key="10">
    <source>
        <dbReference type="EMBL" id="EDY19363.1"/>
    </source>
</evidence>
<dbReference type="Proteomes" id="UP000005824">
    <property type="component" value="Unassembled WGS sequence"/>
</dbReference>
<dbReference type="RefSeq" id="WP_006980373.1">
    <property type="nucleotide sequence ID" value="NZ_ABVL01000008.1"/>
</dbReference>
<evidence type="ECO:0000256" key="3">
    <source>
        <dbReference type="ARBA" id="ARBA00011262"/>
    </source>
</evidence>